<keyword evidence="7" id="KW-1185">Reference proteome</keyword>
<dbReference type="Gene3D" id="3.80.10.10">
    <property type="entry name" value="Ribonuclease Inhibitor"/>
    <property type="match status" value="2"/>
</dbReference>
<protein>
    <submittedName>
        <fullName evidence="6">NBS-LRR resistance protein</fullName>
    </submittedName>
</protein>
<reference evidence="6 7" key="1">
    <citation type="journal article" date="2018" name="Front. Plant Sci.">
        <title>Red Clover (Trifolium pratense) and Zigzag Clover (T. medium) - A Picture of Genomic Similarities and Differences.</title>
        <authorList>
            <person name="Dluhosova J."/>
            <person name="Istvanek J."/>
            <person name="Nedelnik J."/>
            <person name="Repkova J."/>
        </authorList>
    </citation>
    <scope>NUCLEOTIDE SEQUENCE [LARGE SCALE GENOMIC DNA]</scope>
    <source>
        <strain evidence="7">cv. 10/8</strain>
        <tissue evidence="6">Leaf</tissue>
    </source>
</reference>
<proteinExistence type="predicted"/>
<dbReference type="Pfam" id="PF23598">
    <property type="entry name" value="LRR_14"/>
    <property type="match status" value="1"/>
</dbReference>
<dbReference type="EMBL" id="LXQA010008783">
    <property type="protein sequence ID" value="MCH85585.1"/>
    <property type="molecule type" value="Genomic_DNA"/>
</dbReference>
<dbReference type="Pfam" id="PF25019">
    <property type="entry name" value="LRR_R13L1-DRL21"/>
    <property type="match status" value="1"/>
</dbReference>
<evidence type="ECO:0000256" key="2">
    <source>
        <dbReference type="ARBA" id="ARBA00022737"/>
    </source>
</evidence>
<evidence type="ECO:0000256" key="3">
    <source>
        <dbReference type="ARBA" id="ARBA00022821"/>
    </source>
</evidence>
<evidence type="ECO:0000313" key="6">
    <source>
        <dbReference type="EMBL" id="MCH85585.1"/>
    </source>
</evidence>
<evidence type="ECO:0000313" key="7">
    <source>
        <dbReference type="Proteomes" id="UP000265520"/>
    </source>
</evidence>
<comment type="caution">
    <text evidence="6">The sequence shown here is derived from an EMBL/GenBank/DDBJ whole genome shotgun (WGS) entry which is preliminary data.</text>
</comment>
<keyword evidence="1" id="KW-0433">Leucine-rich repeat</keyword>
<keyword evidence="2" id="KW-0677">Repeat</keyword>
<dbReference type="PANTHER" id="PTHR36766:SF42">
    <property type="entry name" value="NB-ARC DOMAIN DISEASE RESISTANCE PROTEIN"/>
    <property type="match status" value="1"/>
</dbReference>
<keyword evidence="3" id="KW-0611">Plant defense</keyword>
<dbReference type="InterPro" id="IPR056789">
    <property type="entry name" value="LRR_R13L1-DRL21"/>
</dbReference>
<feature type="non-terminal residue" evidence="6">
    <location>
        <position position="1"/>
    </location>
</feature>
<sequence length="249" mass="28429">VLPNELNSLSSLQELHILGCIKLESLSECVLQGLSSLQVLRFSYCGSLKSLPEGMKNLTCLESLGFSFCSSLKSLPKDMNKLTSLRQLTISGGDKNGTLPNGLEGIPSLRNLYLDFLDLVTMPDWLGTMTSLQTLEIKWCSNLTSLPDSFKELKNLHELRISNCPMLENKCKKETGEEWHKIAHVPELELELESTTVEPEPSFYEEMMSLWKKPKQFWQKKPTQFWLNDDYDEFDKMVDDVTNAELINR</sequence>
<feature type="domain" description="R13L1/DRL21-like LRR repeat region" evidence="5">
    <location>
        <begin position="101"/>
        <end position="164"/>
    </location>
</feature>
<dbReference type="AlphaFoldDB" id="A0A392MER1"/>
<dbReference type="InterPro" id="IPR055414">
    <property type="entry name" value="LRR_R13L4/SHOC2-like"/>
</dbReference>
<evidence type="ECO:0000259" key="5">
    <source>
        <dbReference type="Pfam" id="PF25019"/>
    </source>
</evidence>
<dbReference type="InterPro" id="IPR032675">
    <property type="entry name" value="LRR_dom_sf"/>
</dbReference>
<dbReference type="Proteomes" id="UP000265520">
    <property type="component" value="Unassembled WGS sequence"/>
</dbReference>
<name>A0A392MER1_9FABA</name>
<evidence type="ECO:0000256" key="1">
    <source>
        <dbReference type="ARBA" id="ARBA00022614"/>
    </source>
</evidence>
<evidence type="ECO:0000259" key="4">
    <source>
        <dbReference type="Pfam" id="PF23598"/>
    </source>
</evidence>
<organism evidence="6 7">
    <name type="scientific">Trifolium medium</name>
    <dbReference type="NCBI Taxonomy" id="97028"/>
    <lineage>
        <taxon>Eukaryota</taxon>
        <taxon>Viridiplantae</taxon>
        <taxon>Streptophyta</taxon>
        <taxon>Embryophyta</taxon>
        <taxon>Tracheophyta</taxon>
        <taxon>Spermatophyta</taxon>
        <taxon>Magnoliopsida</taxon>
        <taxon>eudicotyledons</taxon>
        <taxon>Gunneridae</taxon>
        <taxon>Pentapetalae</taxon>
        <taxon>rosids</taxon>
        <taxon>fabids</taxon>
        <taxon>Fabales</taxon>
        <taxon>Fabaceae</taxon>
        <taxon>Papilionoideae</taxon>
        <taxon>50 kb inversion clade</taxon>
        <taxon>NPAAA clade</taxon>
        <taxon>Hologalegina</taxon>
        <taxon>IRL clade</taxon>
        <taxon>Trifolieae</taxon>
        <taxon>Trifolium</taxon>
    </lineage>
</organism>
<dbReference type="PANTHER" id="PTHR36766">
    <property type="entry name" value="PLANT BROAD-SPECTRUM MILDEW RESISTANCE PROTEIN RPW8"/>
    <property type="match status" value="1"/>
</dbReference>
<dbReference type="SUPFAM" id="SSF52047">
    <property type="entry name" value="RNI-like"/>
    <property type="match status" value="1"/>
</dbReference>
<feature type="domain" description="Disease resistance R13L4/SHOC-2-like LRR" evidence="4">
    <location>
        <begin position="2"/>
        <end position="93"/>
    </location>
</feature>
<dbReference type="GO" id="GO:0006952">
    <property type="term" value="P:defense response"/>
    <property type="evidence" value="ECO:0007669"/>
    <property type="project" value="UniProtKB-KW"/>
</dbReference>
<gene>
    <name evidence="6" type="ORF">A2U01_0006433</name>
</gene>
<accession>A0A392MER1</accession>